<accession>A0ACC7P5E0</accession>
<gene>
    <name evidence="1" type="ORF">ACI1P1_26850</name>
</gene>
<evidence type="ECO:0000313" key="2">
    <source>
        <dbReference type="Proteomes" id="UP001631969"/>
    </source>
</evidence>
<sequence>MNIEIIGGGSLGLLLAGRLAAAEGGGSLTLVVRTPGQAAAVSRLGITVQEQDGKHLHATDAGCLDFAAYSSRLHQAGSGADWIILALKQKDISPQVVEAVHRQASQNTRLCCIQNGMGHLEKLRAVFEGSRLYAAVTTEGAMRVSDTEVRHTGAGSTRVGGVEKEELLTRPYAESLAEMLCRAGFRTEVSDHIQMDVWDKLIMNCVINPLTALLEIRNGQLLEQPRCMELMRSLYEEAESVAAAAGYGRPEGVRWGRLVEVCRATAGNRSSMLQDVTAGRLTELEWLTGSLLREAERNALKLPFHETVHRLVLAKEALRAGCE</sequence>
<organism evidence="1 2">
    <name type="scientific">Paenibacillus mesotrionivorans</name>
    <dbReference type="NCBI Taxonomy" id="3160968"/>
    <lineage>
        <taxon>Bacteria</taxon>
        <taxon>Bacillati</taxon>
        <taxon>Bacillota</taxon>
        <taxon>Bacilli</taxon>
        <taxon>Bacillales</taxon>
        <taxon>Paenibacillaceae</taxon>
        <taxon>Paenibacillus</taxon>
    </lineage>
</organism>
<dbReference type="Proteomes" id="UP001631969">
    <property type="component" value="Unassembled WGS sequence"/>
</dbReference>
<reference evidence="1" key="1">
    <citation type="submission" date="2024-12" db="EMBL/GenBank/DDBJ databases">
        <authorList>
            <person name="Wu N."/>
        </authorList>
    </citation>
    <scope>NUCLEOTIDE SEQUENCE</scope>
    <source>
        <strain evidence="1">P15</strain>
    </source>
</reference>
<evidence type="ECO:0000313" key="1">
    <source>
        <dbReference type="EMBL" id="MFM9331920.1"/>
    </source>
</evidence>
<keyword evidence="2" id="KW-1185">Reference proteome</keyword>
<dbReference type="EMBL" id="JBJURJ010000023">
    <property type="protein sequence ID" value="MFM9331920.1"/>
    <property type="molecule type" value="Genomic_DNA"/>
</dbReference>
<comment type="caution">
    <text evidence="1">The sequence shown here is derived from an EMBL/GenBank/DDBJ whole genome shotgun (WGS) entry which is preliminary data.</text>
</comment>
<proteinExistence type="predicted"/>
<name>A0ACC7P5E0_9BACL</name>
<protein>
    <submittedName>
        <fullName evidence="1">Ketopantoate reductase family protein</fullName>
    </submittedName>
</protein>